<gene>
    <name evidence="2" type="ORF">SMUL_0974</name>
</gene>
<accession>A0AA86AKI1</accession>
<dbReference type="Proteomes" id="UP000019322">
    <property type="component" value="Chromosome"/>
</dbReference>
<dbReference type="EMBL" id="CP007201">
    <property type="protein sequence ID" value="AHJ12241.1"/>
    <property type="molecule type" value="Genomic_DNA"/>
</dbReference>
<organism evidence="2 3">
    <name type="scientific">Sulfurospirillum multivorans (strain DM 12446 / JCM 15788 / NBRC 109480)</name>
    <dbReference type="NCBI Taxonomy" id="1150621"/>
    <lineage>
        <taxon>Bacteria</taxon>
        <taxon>Pseudomonadati</taxon>
        <taxon>Campylobacterota</taxon>
        <taxon>Epsilonproteobacteria</taxon>
        <taxon>Campylobacterales</taxon>
        <taxon>Sulfurospirillaceae</taxon>
        <taxon>Sulfurospirillum</taxon>
    </lineage>
</organism>
<evidence type="ECO:0000259" key="1">
    <source>
        <dbReference type="PROSITE" id="PS51340"/>
    </source>
</evidence>
<dbReference type="GO" id="GO:0030170">
    <property type="term" value="F:pyridoxal phosphate binding"/>
    <property type="evidence" value="ECO:0007669"/>
    <property type="project" value="InterPro"/>
</dbReference>
<dbReference type="InterPro" id="IPR011037">
    <property type="entry name" value="Pyrv_Knase-like_insert_dom_sf"/>
</dbReference>
<name>A0AA86AKI1_SULMK</name>
<dbReference type="InterPro" id="IPR052353">
    <property type="entry name" value="Benzoxazolinone_Detox_Enz"/>
</dbReference>
<proteinExistence type="predicted"/>
<dbReference type="PROSITE" id="PS51340">
    <property type="entry name" value="MOSC"/>
    <property type="match status" value="1"/>
</dbReference>
<reference evidence="2 3" key="1">
    <citation type="journal article" date="2014" name="Environ. Microbiol.">
        <title>Insights into organohalide respiration and the versatile catabolism of Sulfurospirillum multivorans gained from comparative genomics and physiological studies.</title>
        <authorList>
            <person name="Goris T."/>
            <person name="Schubert T."/>
            <person name="Gadkari J."/>
            <person name="Wubet T."/>
            <person name="Tarkka M."/>
            <person name="Buscot F."/>
            <person name="Adrian L."/>
            <person name="Diekert G."/>
        </authorList>
    </citation>
    <scope>NUCLEOTIDE SEQUENCE [LARGE SCALE GENOMIC DNA]</scope>
    <source>
        <strain evidence="3">DM 12446 / JCM 15788 / NBRC 109480</strain>
    </source>
</reference>
<dbReference type="GO" id="GO:0003824">
    <property type="term" value="F:catalytic activity"/>
    <property type="evidence" value="ECO:0007669"/>
    <property type="project" value="InterPro"/>
</dbReference>
<dbReference type="SUPFAM" id="SSF50800">
    <property type="entry name" value="PK beta-barrel domain-like"/>
    <property type="match status" value="1"/>
</dbReference>
<sequence length="231" mass="26023">MKACVLSVQVGRAKTYGDTRSKDFLEKEWVSASFKEVSQVPLFASFSGLAGDEVADKMHHGGIDKAIFANSYENYAHWASFLEVESLPYGALAENLTIQGLHESNVSLGDIHQIGTAILQVSQPRKPCWKISRRWNHKAFTNEIFTSGFTGWYYKVLQEGIIGSNNDVRVILQKKTPQISILEANNAFREPEKYRQILETILNIPSLASSYQESVVKRLNNESNLGYMKTE</sequence>
<dbReference type="AlphaFoldDB" id="A0AA86AKI1"/>
<evidence type="ECO:0000313" key="2">
    <source>
        <dbReference type="EMBL" id="AHJ12241.1"/>
    </source>
</evidence>
<feature type="domain" description="MOSC" evidence="1">
    <location>
        <begin position="35"/>
        <end position="171"/>
    </location>
</feature>
<dbReference type="PANTHER" id="PTHR30212">
    <property type="entry name" value="PROTEIN YIIM"/>
    <property type="match status" value="1"/>
</dbReference>
<dbReference type="Gene3D" id="2.40.33.20">
    <property type="entry name" value="PK beta-barrel domain-like"/>
    <property type="match status" value="1"/>
</dbReference>
<dbReference type="GO" id="GO:0030151">
    <property type="term" value="F:molybdenum ion binding"/>
    <property type="evidence" value="ECO:0007669"/>
    <property type="project" value="InterPro"/>
</dbReference>
<dbReference type="PANTHER" id="PTHR30212:SF2">
    <property type="entry name" value="PROTEIN YIIM"/>
    <property type="match status" value="1"/>
</dbReference>
<evidence type="ECO:0000313" key="3">
    <source>
        <dbReference type="Proteomes" id="UP000019322"/>
    </source>
</evidence>
<dbReference type="KEGG" id="smul:SMUL_0974"/>
<dbReference type="InterPro" id="IPR005302">
    <property type="entry name" value="MoCF_Sase_C"/>
</dbReference>
<dbReference type="Pfam" id="PF03473">
    <property type="entry name" value="MOSC"/>
    <property type="match status" value="1"/>
</dbReference>
<dbReference type="RefSeq" id="WP_025344136.1">
    <property type="nucleotide sequence ID" value="NZ_CP007201.1"/>
</dbReference>
<protein>
    <recommendedName>
        <fullName evidence="1">MOSC domain-containing protein</fullName>
    </recommendedName>
</protein>